<sequence length="125" mass="13732">MSTSQQSQQPVNLVSVNTAPERAKRLIGILIKDVSDKYTIVHAGNAERIEDVEPLLKSIQPPPGILFCASMWTPEQQEEIQRIARTTIPGIRTAAIPTGLQVEKGPDAVVEFLKEKIDDVMAGRT</sequence>
<dbReference type="EMBL" id="JASBWV010000010">
    <property type="protein sequence ID" value="KAJ9124550.1"/>
    <property type="molecule type" value="Genomic_DNA"/>
</dbReference>
<name>A0ACC2XLR4_9TREE</name>
<comment type="caution">
    <text evidence="1">The sequence shown here is derived from an EMBL/GenBank/DDBJ whole genome shotgun (WGS) entry which is preliminary data.</text>
</comment>
<organism evidence="1 2">
    <name type="scientific">Naganishia onofrii</name>
    <dbReference type="NCBI Taxonomy" id="1851511"/>
    <lineage>
        <taxon>Eukaryota</taxon>
        <taxon>Fungi</taxon>
        <taxon>Dikarya</taxon>
        <taxon>Basidiomycota</taxon>
        <taxon>Agaricomycotina</taxon>
        <taxon>Tremellomycetes</taxon>
        <taxon>Filobasidiales</taxon>
        <taxon>Filobasidiaceae</taxon>
        <taxon>Naganishia</taxon>
    </lineage>
</organism>
<protein>
    <submittedName>
        <fullName evidence="1">Uncharacterized protein</fullName>
    </submittedName>
</protein>
<evidence type="ECO:0000313" key="2">
    <source>
        <dbReference type="Proteomes" id="UP001234202"/>
    </source>
</evidence>
<accession>A0ACC2XLR4</accession>
<gene>
    <name evidence="1" type="ORF">QFC24_003342</name>
</gene>
<keyword evidence="2" id="KW-1185">Reference proteome</keyword>
<evidence type="ECO:0000313" key="1">
    <source>
        <dbReference type="EMBL" id="KAJ9124550.1"/>
    </source>
</evidence>
<dbReference type="Proteomes" id="UP001234202">
    <property type="component" value="Unassembled WGS sequence"/>
</dbReference>
<reference evidence="1" key="1">
    <citation type="submission" date="2023-04" db="EMBL/GenBank/DDBJ databases">
        <title>Draft Genome sequencing of Naganishia species isolated from polar environments using Oxford Nanopore Technology.</title>
        <authorList>
            <person name="Leo P."/>
            <person name="Venkateswaran K."/>
        </authorList>
    </citation>
    <scope>NUCLEOTIDE SEQUENCE</scope>
    <source>
        <strain evidence="1">DBVPG 5303</strain>
    </source>
</reference>
<proteinExistence type="predicted"/>